<gene>
    <name evidence="1" type="ORF">XELAEV_18032050mg</name>
</gene>
<organism evidence="1 2">
    <name type="scientific">Xenopus laevis</name>
    <name type="common">African clawed frog</name>
    <dbReference type="NCBI Taxonomy" id="8355"/>
    <lineage>
        <taxon>Eukaryota</taxon>
        <taxon>Metazoa</taxon>
        <taxon>Chordata</taxon>
        <taxon>Craniata</taxon>
        <taxon>Vertebrata</taxon>
        <taxon>Euteleostomi</taxon>
        <taxon>Amphibia</taxon>
        <taxon>Batrachia</taxon>
        <taxon>Anura</taxon>
        <taxon>Pipoidea</taxon>
        <taxon>Pipidae</taxon>
        <taxon>Xenopodinae</taxon>
        <taxon>Xenopus</taxon>
        <taxon>Xenopus</taxon>
    </lineage>
</organism>
<name>A0A974HG84_XENLA</name>
<evidence type="ECO:0000313" key="1">
    <source>
        <dbReference type="EMBL" id="OCT76847.1"/>
    </source>
</evidence>
<sequence>MFWGRFPYPTQGTTSKILVCALNRVFPCRWSRISRRSADSRTDDLINNFAVEAAVEYLTQRSKHISAIKADAFQPWRDTSVES</sequence>
<proteinExistence type="predicted"/>
<evidence type="ECO:0000313" key="2">
    <source>
        <dbReference type="Proteomes" id="UP000694892"/>
    </source>
</evidence>
<dbReference type="AlphaFoldDB" id="A0A974HG84"/>
<accession>A0A974HG84</accession>
<reference evidence="2" key="1">
    <citation type="journal article" date="2016" name="Nature">
        <title>Genome evolution in the allotetraploid frog Xenopus laevis.</title>
        <authorList>
            <person name="Session A.M."/>
            <person name="Uno Y."/>
            <person name="Kwon T."/>
            <person name="Chapman J.A."/>
            <person name="Toyoda A."/>
            <person name="Takahashi S."/>
            <person name="Fukui A."/>
            <person name="Hikosaka A."/>
            <person name="Suzuki A."/>
            <person name="Kondo M."/>
            <person name="van Heeringen S.J."/>
            <person name="Quigley I."/>
            <person name="Heinz S."/>
            <person name="Ogino H."/>
            <person name="Ochi H."/>
            <person name="Hellsten U."/>
            <person name="Lyons J.B."/>
            <person name="Simakov O."/>
            <person name="Putnam N."/>
            <person name="Stites J."/>
            <person name="Kuroki Y."/>
            <person name="Tanaka T."/>
            <person name="Michiue T."/>
            <person name="Watanabe M."/>
            <person name="Bogdanovic O."/>
            <person name="Lister R."/>
            <person name="Georgiou G."/>
            <person name="Paranjpe S.S."/>
            <person name="van Kruijsbergen I."/>
            <person name="Shu S."/>
            <person name="Carlson J."/>
            <person name="Kinoshita T."/>
            <person name="Ohta Y."/>
            <person name="Mawaribuchi S."/>
            <person name="Jenkins J."/>
            <person name="Grimwood J."/>
            <person name="Schmutz J."/>
            <person name="Mitros T."/>
            <person name="Mozaffari S.V."/>
            <person name="Suzuki Y."/>
            <person name="Haramoto Y."/>
            <person name="Yamamoto T.S."/>
            <person name="Takagi C."/>
            <person name="Heald R."/>
            <person name="Miller K."/>
            <person name="Haudenschild C."/>
            <person name="Kitzman J."/>
            <person name="Nakayama T."/>
            <person name="Izutsu Y."/>
            <person name="Robert J."/>
            <person name="Fortriede J."/>
            <person name="Burns K."/>
            <person name="Lotay V."/>
            <person name="Karimi K."/>
            <person name="Yasuoka Y."/>
            <person name="Dichmann D.S."/>
            <person name="Flajnik M.F."/>
            <person name="Houston D.W."/>
            <person name="Shendure J."/>
            <person name="DuPasquier L."/>
            <person name="Vize P.D."/>
            <person name="Zorn A.M."/>
            <person name="Ito M."/>
            <person name="Marcotte E.M."/>
            <person name="Wallingford J.B."/>
            <person name="Ito Y."/>
            <person name="Asashima M."/>
            <person name="Ueno N."/>
            <person name="Matsuda Y."/>
            <person name="Veenstra G.J."/>
            <person name="Fujiyama A."/>
            <person name="Harland R.M."/>
            <person name="Taira M."/>
            <person name="Rokhsar D.S."/>
        </authorList>
    </citation>
    <scope>NUCLEOTIDE SEQUENCE [LARGE SCALE GENOMIC DNA]</scope>
    <source>
        <strain evidence="2">J</strain>
    </source>
</reference>
<protein>
    <submittedName>
        <fullName evidence="1">Uncharacterized protein</fullName>
    </submittedName>
</protein>
<dbReference type="Proteomes" id="UP000694892">
    <property type="component" value="Chromosome 6L"/>
</dbReference>
<dbReference type="EMBL" id="CM004476">
    <property type="protein sequence ID" value="OCT76847.1"/>
    <property type="molecule type" value="Genomic_DNA"/>
</dbReference>